<organism evidence="9 10">
    <name type="scientific">Diutina rugosa</name>
    <name type="common">Yeast</name>
    <name type="synonym">Candida rugosa</name>
    <dbReference type="NCBI Taxonomy" id="5481"/>
    <lineage>
        <taxon>Eukaryota</taxon>
        <taxon>Fungi</taxon>
        <taxon>Dikarya</taxon>
        <taxon>Ascomycota</taxon>
        <taxon>Saccharomycotina</taxon>
        <taxon>Pichiomycetes</taxon>
        <taxon>Debaryomycetaceae</taxon>
        <taxon>Diutina</taxon>
    </lineage>
</organism>
<evidence type="ECO:0000256" key="4">
    <source>
        <dbReference type="ARBA" id="ARBA00022964"/>
    </source>
</evidence>
<dbReference type="GO" id="GO:0005737">
    <property type="term" value="C:cytoplasm"/>
    <property type="evidence" value="ECO:0007669"/>
    <property type="project" value="TreeGrafter"/>
</dbReference>
<dbReference type="RefSeq" id="XP_034011513.1">
    <property type="nucleotide sequence ID" value="XM_034156464.1"/>
</dbReference>
<dbReference type="GO" id="GO:0044273">
    <property type="term" value="P:sulfur compound catabolic process"/>
    <property type="evidence" value="ECO:0007669"/>
    <property type="project" value="TreeGrafter"/>
</dbReference>
<comment type="similarity">
    <text evidence="2">Belongs to the TfdA dioxygenase family.</text>
</comment>
<proteinExistence type="inferred from homology"/>
<keyword evidence="5" id="KW-0560">Oxidoreductase</keyword>
<reference evidence="9 10" key="1">
    <citation type="submission" date="2019-07" db="EMBL/GenBank/DDBJ databases">
        <title>Genome assembly of two rare yeast pathogens: Diutina rugosa and Trichomonascus ciferrii.</title>
        <authorList>
            <person name="Mixao V."/>
            <person name="Saus E."/>
            <person name="Hansen A."/>
            <person name="Lass-Flor C."/>
            <person name="Gabaldon T."/>
        </authorList>
    </citation>
    <scope>NUCLEOTIDE SEQUENCE [LARGE SCALE GENOMIC DNA]</scope>
    <source>
        <strain evidence="9 10">CBS 613</strain>
    </source>
</reference>
<evidence type="ECO:0000256" key="3">
    <source>
        <dbReference type="ARBA" id="ARBA00022723"/>
    </source>
</evidence>
<comment type="cofactor">
    <cofactor evidence="1">
        <name>Fe(2+)</name>
        <dbReference type="ChEBI" id="CHEBI:29033"/>
    </cofactor>
</comment>
<keyword evidence="10" id="KW-1185">Reference proteome</keyword>
<dbReference type="Gene3D" id="3.60.130.10">
    <property type="entry name" value="Clavaminate synthase-like"/>
    <property type="match status" value="1"/>
</dbReference>
<dbReference type="FunFam" id="3.60.130.10:FF:000003">
    <property type="entry name" value="Alpha-ketoglutarate-dependent taurine dioxygenase"/>
    <property type="match status" value="1"/>
</dbReference>
<dbReference type="GO" id="GO:0000907">
    <property type="term" value="F:sulfonate dioxygenase activity"/>
    <property type="evidence" value="ECO:0007669"/>
    <property type="project" value="TreeGrafter"/>
</dbReference>
<evidence type="ECO:0000256" key="7">
    <source>
        <dbReference type="SAM" id="MobiDB-lite"/>
    </source>
</evidence>
<feature type="domain" description="TauD/TfdA-like" evidence="8">
    <location>
        <begin position="84"/>
        <end position="352"/>
    </location>
</feature>
<evidence type="ECO:0000256" key="1">
    <source>
        <dbReference type="ARBA" id="ARBA00001954"/>
    </source>
</evidence>
<keyword evidence="6" id="KW-0408">Iron</keyword>
<protein>
    <recommendedName>
        <fullName evidence="8">TauD/TfdA-like domain-containing protein</fullName>
    </recommendedName>
</protein>
<dbReference type="GeneID" id="54782327"/>
<name>A0A642UK46_DIURU</name>
<keyword evidence="4" id="KW-0223">Dioxygenase</keyword>
<dbReference type="GO" id="GO:0046872">
    <property type="term" value="F:metal ion binding"/>
    <property type="evidence" value="ECO:0007669"/>
    <property type="project" value="UniProtKB-KW"/>
</dbReference>
<dbReference type="PANTHER" id="PTHR30468:SF1">
    <property type="entry name" value="ALPHA-KETOGLUTARATE-DEPENDENT SULFONATE DIOXYGENASE"/>
    <property type="match status" value="1"/>
</dbReference>
<keyword evidence="3" id="KW-0479">Metal-binding</keyword>
<evidence type="ECO:0000259" key="8">
    <source>
        <dbReference type="Pfam" id="PF02668"/>
    </source>
</evidence>
<sequence length="384" mass="43601">MAPTATLYDPSQYNEEHNSRTASGALTVNKQNQQVAKYPEFLPTWNPSQKFAPLEYFSHFDKGALGDAEFKHLLKYADGDAFKNRRITPKFGTELRGLQLSELDDDAKNDLALLVAQRGVVVFRDQDFASRGPEFAREFGSYFGPLHVHPTSGTPEGYPELHVTFRGASKSELDKAFATRNNNIGWHSDVSYELNPPQITFFTVLQGPESGGDTIFADTVEAYKRLSPAMQKMIEGLHVLHTSADQAHANKSAGGITRREAVSNIHPLVRTHPVTGEKFLFLNREFGRRIIELKQEESDNLLEFLFRHVEQAHDLQLRANWEPNTVVLWDNRRTVHSAVIDWDTPVVRHAFRLSPQGERPVEDLKDLNDPDYLQDRYAEIAQFV</sequence>
<dbReference type="OMA" id="HITFRGA"/>
<dbReference type="Pfam" id="PF02668">
    <property type="entry name" value="TauD"/>
    <property type="match status" value="1"/>
</dbReference>
<evidence type="ECO:0000256" key="6">
    <source>
        <dbReference type="ARBA" id="ARBA00023004"/>
    </source>
</evidence>
<dbReference type="InterPro" id="IPR003819">
    <property type="entry name" value="TauD/TfdA-like"/>
</dbReference>
<dbReference type="Proteomes" id="UP000449547">
    <property type="component" value="Unassembled WGS sequence"/>
</dbReference>
<dbReference type="VEuPathDB" id="FungiDB:DIURU_003676"/>
<feature type="region of interest" description="Disordered" evidence="7">
    <location>
        <begin position="1"/>
        <end position="24"/>
    </location>
</feature>
<dbReference type="EMBL" id="SWFT01000107">
    <property type="protein sequence ID" value="KAA8900694.1"/>
    <property type="molecule type" value="Genomic_DNA"/>
</dbReference>
<evidence type="ECO:0000256" key="5">
    <source>
        <dbReference type="ARBA" id="ARBA00023002"/>
    </source>
</evidence>
<dbReference type="AlphaFoldDB" id="A0A642UK46"/>
<evidence type="ECO:0000256" key="2">
    <source>
        <dbReference type="ARBA" id="ARBA00005896"/>
    </source>
</evidence>
<accession>A0A642UK46</accession>
<dbReference type="InterPro" id="IPR042098">
    <property type="entry name" value="TauD-like_sf"/>
</dbReference>
<evidence type="ECO:0000313" key="9">
    <source>
        <dbReference type="EMBL" id="KAA8900694.1"/>
    </source>
</evidence>
<dbReference type="SUPFAM" id="SSF51197">
    <property type="entry name" value="Clavaminate synthase-like"/>
    <property type="match status" value="1"/>
</dbReference>
<evidence type="ECO:0000313" key="10">
    <source>
        <dbReference type="Proteomes" id="UP000449547"/>
    </source>
</evidence>
<dbReference type="OrthoDB" id="10257314at2759"/>
<gene>
    <name evidence="9" type="ORF">DIURU_003676</name>
</gene>
<dbReference type="InterPro" id="IPR051323">
    <property type="entry name" value="AtsK-like"/>
</dbReference>
<dbReference type="PANTHER" id="PTHR30468">
    <property type="entry name" value="ALPHA-KETOGLUTARATE-DEPENDENT SULFONATE DIOXYGENASE"/>
    <property type="match status" value="1"/>
</dbReference>
<comment type="caution">
    <text evidence="9">The sequence shown here is derived from an EMBL/GenBank/DDBJ whole genome shotgun (WGS) entry which is preliminary data.</text>
</comment>